<accession>A0A0B2V7I4</accession>
<keyword evidence="1" id="KW-1133">Transmembrane helix</keyword>
<name>A0A0B2V7I4_TOXCA</name>
<evidence type="ECO:0000313" key="3">
    <source>
        <dbReference type="Proteomes" id="UP000031036"/>
    </source>
</evidence>
<keyword evidence="1" id="KW-0812">Transmembrane</keyword>
<organism evidence="2 3">
    <name type="scientific">Toxocara canis</name>
    <name type="common">Canine roundworm</name>
    <dbReference type="NCBI Taxonomy" id="6265"/>
    <lineage>
        <taxon>Eukaryota</taxon>
        <taxon>Metazoa</taxon>
        <taxon>Ecdysozoa</taxon>
        <taxon>Nematoda</taxon>
        <taxon>Chromadorea</taxon>
        <taxon>Rhabditida</taxon>
        <taxon>Spirurina</taxon>
        <taxon>Ascaridomorpha</taxon>
        <taxon>Ascaridoidea</taxon>
        <taxon>Toxocaridae</taxon>
        <taxon>Toxocara</taxon>
    </lineage>
</organism>
<protein>
    <submittedName>
        <fullName evidence="2">Uncharacterized protein</fullName>
    </submittedName>
</protein>
<evidence type="ECO:0000256" key="1">
    <source>
        <dbReference type="SAM" id="Phobius"/>
    </source>
</evidence>
<evidence type="ECO:0000313" key="2">
    <source>
        <dbReference type="EMBL" id="KHN76930.1"/>
    </source>
</evidence>
<keyword evidence="1" id="KW-0472">Membrane</keyword>
<reference evidence="2 3" key="1">
    <citation type="submission" date="2014-11" db="EMBL/GenBank/DDBJ databases">
        <title>Genetic blueprint of the zoonotic pathogen Toxocara canis.</title>
        <authorList>
            <person name="Zhu X.-Q."/>
            <person name="Korhonen P.K."/>
            <person name="Cai H."/>
            <person name="Young N.D."/>
            <person name="Nejsum P."/>
            <person name="von Samson-Himmelstjerna G."/>
            <person name="Boag P.R."/>
            <person name="Tan P."/>
            <person name="Li Q."/>
            <person name="Min J."/>
            <person name="Yang Y."/>
            <person name="Wang X."/>
            <person name="Fang X."/>
            <person name="Hall R.S."/>
            <person name="Hofmann A."/>
            <person name="Sternberg P.W."/>
            <person name="Jex A.R."/>
            <person name="Gasser R.B."/>
        </authorList>
    </citation>
    <scope>NUCLEOTIDE SEQUENCE [LARGE SCALE GENOMIC DNA]</scope>
    <source>
        <strain evidence="2">PN_DK_2014</strain>
    </source>
</reference>
<keyword evidence="3" id="KW-1185">Reference proteome</keyword>
<comment type="caution">
    <text evidence="2">The sequence shown here is derived from an EMBL/GenBank/DDBJ whole genome shotgun (WGS) entry which is preliminary data.</text>
</comment>
<proteinExistence type="predicted"/>
<sequence>MGDFSGPPFFVFVPFIAFVGIFVIIVCVKVWGVFSHNGDWRYFYGGHRRQRRYPRRTIDIGFLPYPPPLPPSYYSTFPPDTASPVHYPLYSAYPNAPVCEQLSSESFSQREQICGNVFNSEYLSPPAYPPPPPYTRYDQYPPMPVLPNSVITTPHRSCSAKPTDDFPAVE</sequence>
<dbReference type="AlphaFoldDB" id="A0A0B2V7I4"/>
<feature type="transmembrane region" description="Helical" evidence="1">
    <location>
        <begin position="12"/>
        <end position="34"/>
    </location>
</feature>
<dbReference type="EMBL" id="JPKZ01002390">
    <property type="protein sequence ID" value="KHN76930.1"/>
    <property type="molecule type" value="Genomic_DNA"/>
</dbReference>
<gene>
    <name evidence="2" type="ORF">Tcan_05059</name>
</gene>
<dbReference type="Proteomes" id="UP000031036">
    <property type="component" value="Unassembled WGS sequence"/>
</dbReference>